<keyword evidence="6" id="KW-1185">Reference proteome</keyword>
<name>A0ABN2FET7_9ACTN</name>
<dbReference type="CDD" id="cd14748">
    <property type="entry name" value="PBP2_UgpB"/>
    <property type="match status" value="1"/>
</dbReference>
<dbReference type="PANTHER" id="PTHR30061">
    <property type="entry name" value="MALTOSE-BINDING PERIPLASMIC PROTEIN"/>
    <property type="match status" value="1"/>
</dbReference>
<evidence type="ECO:0000256" key="3">
    <source>
        <dbReference type="ARBA" id="ARBA00022729"/>
    </source>
</evidence>
<evidence type="ECO:0000256" key="1">
    <source>
        <dbReference type="ARBA" id="ARBA00008520"/>
    </source>
</evidence>
<dbReference type="SUPFAM" id="SSF53850">
    <property type="entry name" value="Periplasmic binding protein-like II"/>
    <property type="match status" value="1"/>
</dbReference>
<dbReference type="PANTHER" id="PTHR30061:SF50">
    <property type="entry name" value="MALTOSE_MALTODEXTRIN-BINDING PERIPLASMIC PROTEIN"/>
    <property type="match status" value="1"/>
</dbReference>
<feature type="chain" id="PRO_5045193798" evidence="4">
    <location>
        <begin position="26"/>
        <end position="426"/>
    </location>
</feature>
<dbReference type="Gene3D" id="3.40.190.10">
    <property type="entry name" value="Periplasmic binding protein-like II"/>
    <property type="match status" value="1"/>
</dbReference>
<dbReference type="EMBL" id="BAAAMU010000031">
    <property type="protein sequence ID" value="GAA1642470.1"/>
    <property type="molecule type" value="Genomic_DNA"/>
</dbReference>
<organism evidence="5 6">
    <name type="scientific">Nonomuraea maheshkhaliensis</name>
    <dbReference type="NCBI Taxonomy" id="419590"/>
    <lineage>
        <taxon>Bacteria</taxon>
        <taxon>Bacillati</taxon>
        <taxon>Actinomycetota</taxon>
        <taxon>Actinomycetes</taxon>
        <taxon>Streptosporangiales</taxon>
        <taxon>Streptosporangiaceae</taxon>
        <taxon>Nonomuraea</taxon>
    </lineage>
</organism>
<evidence type="ECO:0000256" key="2">
    <source>
        <dbReference type="ARBA" id="ARBA00022448"/>
    </source>
</evidence>
<dbReference type="RefSeq" id="WP_346107512.1">
    <property type="nucleotide sequence ID" value="NZ_BAAAMU010000031.1"/>
</dbReference>
<keyword evidence="3 4" id="KW-0732">Signal</keyword>
<evidence type="ECO:0000313" key="5">
    <source>
        <dbReference type="EMBL" id="GAA1642470.1"/>
    </source>
</evidence>
<accession>A0ABN2FET7</accession>
<dbReference type="PROSITE" id="PS51257">
    <property type="entry name" value="PROKAR_LIPOPROTEIN"/>
    <property type="match status" value="1"/>
</dbReference>
<sequence length="426" mass="46499">MHATLTRRLAAAALAVATVITTGCASSGSSSSSSSGDVVRLKFWGDWSGEGEQQFRTMTAAFNKTHPGIQVEYVVQEDMLTKFLTASTSGQAPDVMFWDRWRTASYAPKNVLEPLDERLKKDGIPPDRFYGEAVRELTHDGKLYGLPLTVDARALFYNKAHLKEAGVEPPKTWAELEQAAVKLTKRDGGKLVRAGLSMDDAGLFSMYLAQAGGQMVTDDCSRTAFNSPQGLQTLDLWSRMIKEGVYQSGFEKGLGEGTDAFATGKVSMILTGPWNITTYKKYGKDLDFGIVPPPSGPQGGNASLMGGFGLVIPRAAKQKDASWEFIKWWTAEKDNSMLWAKTSLNIPGNVQASEDPFFSGDPFWKPILDTLKFAKTRPACAGYAPMEEEAVIPNLQLFLEGKAGAQQALTQAQQQGDRVLKDNNLN</sequence>
<comment type="caution">
    <text evidence="5">The sequence shown here is derived from an EMBL/GenBank/DDBJ whole genome shotgun (WGS) entry which is preliminary data.</text>
</comment>
<evidence type="ECO:0000256" key="4">
    <source>
        <dbReference type="SAM" id="SignalP"/>
    </source>
</evidence>
<dbReference type="InterPro" id="IPR006061">
    <property type="entry name" value="SBP_1_CS"/>
</dbReference>
<keyword evidence="2" id="KW-0813">Transport</keyword>
<gene>
    <name evidence="5" type="ORF">GCM10009733_044410</name>
</gene>
<comment type="similarity">
    <text evidence="1">Belongs to the bacterial solute-binding protein 1 family.</text>
</comment>
<reference evidence="5 6" key="1">
    <citation type="journal article" date="2019" name="Int. J. Syst. Evol. Microbiol.">
        <title>The Global Catalogue of Microorganisms (GCM) 10K type strain sequencing project: providing services to taxonomists for standard genome sequencing and annotation.</title>
        <authorList>
            <consortium name="The Broad Institute Genomics Platform"/>
            <consortium name="The Broad Institute Genome Sequencing Center for Infectious Disease"/>
            <person name="Wu L."/>
            <person name="Ma J."/>
        </authorList>
    </citation>
    <scope>NUCLEOTIDE SEQUENCE [LARGE SCALE GENOMIC DNA]</scope>
    <source>
        <strain evidence="5 6">JCM 13929</strain>
    </source>
</reference>
<protein>
    <submittedName>
        <fullName evidence="5">ABC transporter substrate-binding protein</fullName>
    </submittedName>
</protein>
<dbReference type="Pfam" id="PF01547">
    <property type="entry name" value="SBP_bac_1"/>
    <property type="match status" value="1"/>
</dbReference>
<evidence type="ECO:0000313" key="6">
    <source>
        <dbReference type="Proteomes" id="UP001500064"/>
    </source>
</evidence>
<dbReference type="PROSITE" id="PS01037">
    <property type="entry name" value="SBP_BACTERIAL_1"/>
    <property type="match status" value="1"/>
</dbReference>
<feature type="signal peptide" evidence="4">
    <location>
        <begin position="1"/>
        <end position="25"/>
    </location>
</feature>
<dbReference type="Proteomes" id="UP001500064">
    <property type="component" value="Unassembled WGS sequence"/>
</dbReference>
<proteinExistence type="inferred from homology"/>
<dbReference type="InterPro" id="IPR006059">
    <property type="entry name" value="SBP"/>
</dbReference>